<reference evidence="1" key="1">
    <citation type="journal article" date="2022" name="Front. Microbiol.">
        <title>New perspectives on an old grouping: The genomic and phenotypic variability of Oxalobacter formigenes and the implications for calcium oxalate stone prevention.</title>
        <authorList>
            <person name="Chmiel J.A."/>
            <person name="Carr C."/>
            <person name="Stuivenberg G.A."/>
            <person name="Venema R."/>
            <person name="Chanyi R.M."/>
            <person name="Al K.F."/>
            <person name="Giguere D."/>
            <person name="Say H."/>
            <person name="Akouris P.P."/>
            <person name="Dominguez Romero S.A."/>
            <person name="Kwong A."/>
            <person name="Tai V."/>
            <person name="Koval S.F."/>
            <person name="Razvi H."/>
            <person name="Bjazevic J."/>
            <person name="Burton J.P."/>
        </authorList>
    </citation>
    <scope>NUCLEOTIDE SEQUENCE</scope>
    <source>
        <strain evidence="1">WoOx3</strain>
    </source>
</reference>
<evidence type="ECO:0000313" key="1">
    <source>
        <dbReference type="EMBL" id="WAW09715.1"/>
    </source>
</evidence>
<dbReference type="Proteomes" id="UP001156215">
    <property type="component" value="Chromosome"/>
</dbReference>
<name>A0A9E9LY53_9BURK</name>
<protein>
    <submittedName>
        <fullName evidence="1">Uncharacterized protein</fullName>
    </submittedName>
</protein>
<accession>A0A9E9LY53</accession>
<keyword evidence="2" id="KW-1185">Reference proteome</keyword>
<dbReference type="EMBL" id="CP098242">
    <property type="protein sequence ID" value="WAW09715.1"/>
    <property type="molecule type" value="Genomic_DNA"/>
</dbReference>
<proteinExistence type="predicted"/>
<organism evidence="1 2">
    <name type="scientific">Oxalobacter vibrioformis</name>
    <dbReference type="NCBI Taxonomy" id="933080"/>
    <lineage>
        <taxon>Bacteria</taxon>
        <taxon>Pseudomonadati</taxon>
        <taxon>Pseudomonadota</taxon>
        <taxon>Betaproteobacteria</taxon>
        <taxon>Burkholderiales</taxon>
        <taxon>Oxalobacteraceae</taxon>
        <taxon>Oxalobacter</taxon>
    </lineage>
</organism>
<evidence type="ECO:0000313" key="2">
    <source>
        <dbReference type="Proteomes" id="UP001156215"/>
    </source>
</evidence>
<dbReference type="KEGG" id="ovb:NB640_10865"/>
<gene>
    <name evidence="1" type="ORF">NB640_10865</name>
</gene>
<dbReference type="RefSeq" id="WP_269308720.1">
    <property type="nucleotide sequence ID" value="NZ_CP098242.1"/>
</dbReference>
<dbReference type="AlphaFoldDB" id="A0A9E9LY53"/>
<sequence length="98" mass="11187">MREIRWLEPARESFLDMVEKLAETDIPEAGFLLESTAENLSGLLGEAYTFPSSEVDPTLREIAVKPYCHLLYDATDMLVVIVAALPSRQWWEMGDFLH</sequence>